<accession>A0A7D4BYH1</accession>
<dbReference type="Pfam" id="PF18990">
    <property type="entry name" value="DUF5723"/>
    <property type="match status" value="1"/>
</dbReference>
<dbReference type="KEGG" id="ttz:FHG85_02090"/>
<keyword evidence="3" id="KW-1185">Reference proteome</keyword>
<name>A0A7D4BYH1_9BACT</name>
<dbReference type="EMBL" id="CP041345">
    <property type="protein sequence ID" value="QKG79104.1"/>
    <property type="molecule type" value="Genomic_DNA"/>
</dbReference>
<proteinExistence type="predicted"/>
<dbReference type="AlphaFoldDB" id="A0A7D4BYH1"/>
<gene>
    <name evidence="2" type="ORF">FHG85_02090</name>
</gene>
<feature type="domain" description="DUF5723" evidence="1">
    <location>
        <begin position="51"/>
        <end position="411"/>
    </location>
</feature>
<reference evidence="2 3" key="1">
    <citation type="submission" date="2019-07" db="EMBL/GenBank/DDBJ databases">
        <title>Thalassofilum flectens gen. nov., sp. nov., a novel moderate thermophilic anaerobe from a shallow sea hot spring in Kunashir Island (Russia), representing a new family in the order Bacteroidales, and proposal of Thalassofilacea fam. nov.</title>
        <authorList>
            <person name="Kochetkova T.V."/>
            <person name="Podosokorskaya O.A."/>
            <person name="Novikov A."/>
            <person name="Elcheninov A.G."/>
            <person name="Toshchakov S.V."/>
            <person name="Kublanov I.V."/>
        </authorList>
    </citation>
    <scope>NUCLEOTIDE SEQUENCE [LARGE SCALE GENOMIC DNA]</scope>
    <source>
        <strain evidence="2 3">38-H</strain>
    </source>
</reference>
<dbReference type="Proteomes" id="UP000500961">
    <property type="component" value="Chromosome"/>
</dbReference>
<sequence>MRRYIFIAILLVTTYIAKAQPEVTLPYMHNVFQASFVNPTIMPEHTFSTGFSVFGQAISNGFQPTNFMSYRTDTMYVNLNSLLGDMNDKNMIYLAQNADLFHIRAKVLSSYFWFAIRQNSSVTLQYPSDLFRVAIEGNQPFVGSSIDLSNLKSDISFYNEYTIGYLKDLPRWTFAGRISILQGLANLNFNPDVLKVEIDTAFAHTGVADARMRTAGLPHNADGDINFDGVDDQWALNKFSSFANKGFAISGGATFKYDERLNLSFSFYDLGFIKWKTDVQTYTLKGQSSFSGFDILSDLLAGNDFDVDSVIQDMEDDFTRDTISSSYTTWLNPKFNFTANYQLARRTMVGVTFAAFVNRRFYPSVSIGISQGVGRFFQVVGTASVYQRSIPNLGVGLVFKPGPFQFFVVADNLRPIAKPLSFTNANVRVGLNLVFGRVYQPQGLPYK</sequence>
<dbReference type="InterPro" id="IPR043781">
    <property type="entry name" value="DUF5723"/>
</dbReference>
<evidence type="ECO:0000313" key="3">
    <source>
        <dbReference type="Proteomes" id="UP000500961"/>
    </source>
</evidence>
<protein>
    <recommendedName>
        <fullName evidence="1">DUF5723 domain-containing protein</fullName>
    </recommendedName>
</protein>
<evidence type="ECO:0000313" key="2">
    <source>
        <dbReference type="EMBL" id="QKG79104.1"/>
    </source>
</evidence>
<dbReference type="RefSeq" id="WP_173072622.1">
    <property type="nucleotide sequence ID" value="NZ_CP041345.1"/>
</dbReference>
<evidence type="ECO:0000259" key="1">
    <source>
        <dbReference type="Pfam" id="PF18990"/>
    </source>
</evidence>
<organism evidence="2 3">
    <name type="scientific">Tenuifilum thalassicum</name>
    <dbReference type="NCBI Taxonomy" id="2590900"/>
    <lineage>
        <taxon>Bacteria</taxon>
        <taxon>Pseudomonadati</taxon>
        <taxon>Bacteroidota</taxon>
        <taxon>Bacteroidia</taxon>
        <taxon>Bacteroidales</taxon>
        <taxon>Tenuifilaceae</taxon>
        <taxon>Tenuifilum</taxon>
    </lineage>
</organism>